<evidence type="ECO:0000256" key="5">
    <source>
        <dbReference type="PROSITE-ProRule" id="PRU00191"/>
    </source>
</evidence>
<dbReference type="Pfam" id="PF07653">
    <property type="entry name" value="SH3_2"/>
    <property type="match status" value="1"/>
</dbReference>
<dbReference type="GO" id="GO:0030971">
    <property type="term" value="F:receptor tyrosine kinase binding"/>
    <property type="evidence" value="ECO:0007669"/>
    <property type="project" value="TreeGrafter"/>
</dbReference>
<sequence length="304" mass="34530">MDTFDVSDKSSWYFGSMSRQDATEVLMNERERGVFLVRDSNSIAGDYVLCVREDVKVSNYIINKIQQQDQIVYRIGDQSFENLPKLLTFYTLHYLDTTPLKRPAQKRVEKVIGKFDFEGSGDQDDLPFKKGEVLTIICKDEEQWWTARNSLGRSGQIPVPYVQKYDESVDEDSFDNLHSGNACTNNARSPRPSSGNSDTPTVSSNQFSNTLKKTDLNRKLPAYARVKQSRVPNAYDKTALKLEIGDIIKVTKTNINGQWEGELKGRKGHFPFTHVEFVDDCDLGNNCADTDPTRLNNASNEWGE</sequence>
<comment type="similarity">
    <text evidence="1">Belongs to the CRK family.</text>
</comment>
<dbReference type="CDD" id="cd09926">
    <property type="entry name" value="SH2_CRK_like"/>
    <property type="match status" value="1"/>
</dbReference>
<accession>A0A6J2TSI0</accession>
<dbReference type="Proteomes" id="UP000504634">
    <property type="component" value="Unplaced"/>
</dbReference>
<dbReference type="PRINTS" id="PR00452">
    <property type="entry name" value="SH3DOMAIN"/>
</dbReference>
<dbReference type="SUPFAM" id="SSF55550">
    <property type="entry name" value="SH2 domain"/>
    <property type="match status" value="1"/>
</dbReference>
<evidence type="ECO:0000256" key="4">
    <source>
        <dbReference type="ARBA" id="ARBA00022999"/>
    </source>
</evidence>
<reference evidence="11" key="1">
    <citation type="submission" date="2025-08" db="UniProtKB">
        <authorList>
            <consortium name="RefSeq"/>
        </authorList>
    </citation>
    <scope>IDENTIFICATION</scope>
    <source>
        <strain evidence="11">11010-0011.00</strain>
        <tissue evidence="11">Whole body</tissue>
    </source>
</reference>
<dbReference type="InterPro" id="IPR036860">
    <property type="entry name" value="SH2_dom_sf"/>
</dbReference>
<dbReference type="PRINTS" id="PR00401">
    <property type="entry name" value="SH2DOMAIN"/>
</dbReference>
<keyword evidence="10" id="KW-1185">Reference proteome</keyword>
<keyword evidence="4 5" id="KW-0727">SH2 domain</keyword>
<dbReference type="PROSITE" id="PS50001">
    <property type="entry name" value="SH2"/>
    <property type="match status" value="1"/>
</dbReference>
<evidence type="ECO:0000256" key="6">
    <source>
        <dbReference type="PROSITE-ProRule" id="PRU00192"/>
    </source>
</evidence>
<dbReference type="CDD" id="cd11758">
    <property type="entry name" value="SH3_CRK_N"/>
    <property type="match status" value="1"/>
</dbReference>
<keyword evidence="3" id="KW-0677">Repeat</keyword>
<feature type="domain" description="SH3" evidence="9">
    <location>
        <begin position="106"/>
        <end position="167"/>
    </location>
</feature>
<dbReference type="InterPro" id="IPR035457">
    <property type="entry name" value="CRK_SH3_N"/>
</dbReference>
<evidence type="ECO:0000256" key="3">
    <source>
        <dbReference type="ARBA" id="ARBA00022737"/>
    </source>
</evidence>
<dbReference type="GeneID" id="115627847"/>
<feature type="region of interest" description="Disordered" evidence="7">
    <location>
        <begin position="176"/>
        <end position="211"/>
    </location>
</feature>
<proteinExistence type="inferred from homology"/>
<dbReference type="InterPro" id="IPR000980">
    <property type="entry name" value="SH2"/>
</dbReference>
<dbReference type="InterPro" id="IPR035458">
    <property type="entry name" value="CRK_SH3_C"/>
</dbReference>
<evidence type="ECO:0000259" key="8">
    <source>
        <dbReference type="PROSITE" id="PS50001"/>
    </source>
</evidence>
<dbReference type="GO" id="GO:0005737">
    <property type="term" value="C:cytoplasm"/>
    <property type="evidence" value="ECO:0007669"/>
    <property type="project" value="TreeGrafter"/>
</dbReference>
<dbReference type="InterPro" id="IPR036028">
    <property type="entry name" value="SH3-like_dom_sf"/>
</dbReference>
<dbReference type="PROSITE" id="PS50002">
    <property type="entry name" value="SH3"/>
    <property type="match status" value="2"/>
</dbReference>
<dbReference type="RefSeq" id="XP_030379566.1">
    <property type="nucleotide sequence ID" value="XM_030523706.1"/>
</dbReference>
<dbReference type="PANTHER" id="PTHR19969:SF5">
    <property type="entry name" value="CRK-LIKE PROTEIN"/>
    <property type="match status" value="1"/>
</dbReference>
<dbReference type="Pfam" id="PF00017">
    <property type="entry name" value="SH2"/>
    <property type="match status" value="1"/>
</dbReference>
<protein>
    <submittedName>
        <fullName evidence="11">Adapter molecule Crk</fullName>
    </submittedName>
</protein>
<keyword evidence="2 6" id="KW-0728">SH3 domain</keyword>
<dbReference type="PANTHER" id="PTHR19969">
    <property type="entry name" value="SH2-SH3 ADAPTOR PROTEIN-RELATED"/>
    <property type="match status" value="1"/>
</dbReference>
<feature type="domain" description="SH2" evidence="8">
    <location>
        <begin position="12"/>
        <end position="104"/>
    </location>
</feature>
<evidence type="ECO:0000259" key="9">
    <source>
        <dbReference type="PROSITE" id="PS50002"/>
    </source>
</evidence>
<dbReference type="CTD" id="1398"/>
<dbReference type="OrthoDB" id="9204160at2759"/>
<dbReference type="InterPro" id="IPR051184">
    <property type="entry name" value="Tyrosine-phos_adapter"/>
</dbReference>
<dbReference type="Gene3D" id="3.30.505.10">
    <property type="entry name" value="SH2 domain"/>
    <property type="match status" value="1"/>
</dbReference>
<dbReference type="GO" id="GO:0035591">
    <property type="term" value="F:signaling adaptor activity"/>
    <property type="evidence" value="ECO:0007669"/>
    <property type="project" value="TreeGrafter"/>
</dbReference>
<dbReference type="AlphaFoldDB" id="A0A6J2TSI0"/>
<dbReference type="GO" id="GO:0009653">
    <property type="term" value="P:anatomical structure morphogenesis"/>
    <property type="evidence" value="ECO:0007669"/>
    <property type="project" value="UniProtKB-ARBA"/>
</dbReference>
<dbReference type="GO" id="GO:1902531">
    <property type="term" value="P:regulation of intracellular signal transduction"/>
    <property type="evidence" value="ECO:0007669"/>
    <property type="project" value="UniProtKB-ARBA"/>
</dbReference>
<evidence type="ECO:0000313" key="10">
    <source>
        <dbReference type="Proteomes" id="UP000504634"/>
    </source>
</evidence>
<evidence type="ECO:0000256" key="2">
    <source>
        <dbReference type="ARBA" id="ARBA00022443"/>
    </source>
</evidence>
<evidence type="ECO:0000313" key="11">
    <source>
        <dbReference type="RefSeq" id="XP_030379566.1"/>
    </source>
</evidence>
<evidence type="ECO:0000256" key="7">
    <source>
        <dbReference type="SAM" id="MobiDB-lite"/>
    </source>
</evidence>
<dbReference type="InterPro" id="IPR001452">
    <property type="entry name" value="SH3_domain"/>
</dbReference>
<dbReference type="CDD" id="cd11759">
    <property type="entry name" value="SH3_CRK_C"/>
    <property type="match status" value="1"/>
</dbReference>
<dbReference type="Gene3D" id="2.30.30.40">
    <property type="entry name" value="SH3 Domains"/>
    <property type="match status" value="2"/>
</dbReference>
<dbReference type="SMART" id="SM00252">
    <property type="entry name" value="SH2"/>
    <property type="match status" value="1"/>
</dbReference>
<dbReference type="Pfam" id="PF00018">
    <property type="entry name" value="SH3_1"/>
    <property type="match status" value="1"/>
</dbReference>
<feature type="domain" description="SH3" evidence="9">
    <location>
        <begin position="219"/>
        <end position="280"/>
    </location>
</feature>
<dbReference type="SUPFAM" id="SSF50044">
    <property type="entry name" value="SH3-domain"/>
    <property type="match status" value="1"/>
</dbReference>
<evidence type="ECO:0000256" key="1">
    <source>
        <dbReference type="ARBA" id="ARBA00009756"/>
    </source>
</evidence>
<dbReference type="GO" id="GO:0048468">
    <property type="term" value="P:cell development"/>
    <property type="evidence" value="ECO:0007669"/>
    <property type="project" value="UniProtKB-ARBA"/>
</dbReference>
<organism evidence="10 11">
    <name type="scientific">Drosophila lebanonensis</name>
    <name type="common">Fruit fly</name>
    <name type="synonym">Scaptodrosophila lebanonensis</name>
    <dbReference type="NCBI Taxonomy" id="7225"/>
    <lineage>
        <taxon>Eukaryota</taxon>
        <taxon>Metazoa</taxon>
        <taxon>Ecdysozoa</taxon>
        <taxon>Arthropoda</taxon>
        <taxon>Hexapoda</taxon>
        <taxon>Insecta</taxon>
        <taxon>Pterygota</taxon>
        <taxon>Neoptera</taxon>
        <taxon>Endopterygota</taxon>
        <taxon>Diptera</taxon>
        <taxon>Brachycera</taxon>
        <taxon>Muscomorpha</taxon>
        <taxon>Ephydroidea</taxon>
        <taxon>Drosophilidae</taxon>
        <taxon>Scaptodrosophila</taxon>
    </lineage>
</organism>
<dbReference type="SMART" id="SM00326">
    <property type="entry name" value="SH3"/>
    <property type="match status" value="2"/>
</dbReference>
<dbReference type="GO" id="GO:0016477">
    <property type="term" value="P:cell migration"/>
    <property type="evidence" value="ECO:0007669"/>
    <property type="project" value="TreeGrafter"/>
</dbReference>
<dbReference type="GO" id="GO:0007167">
    <property type="term" value="P:enzyme-linked receptor protein signaling pathway"/>
    <property type="evidence" value="ECO:0007669"/>
    <property type="project" value="TreeGrafter"/>
</dbReference>
<gene>
    <name evidence="11" type="primary">LOC115627847</name>
</gene>
<name>A0A6J2TSI0_DROLE</name>